<evidence type="ECO:0000256" key="1">
    <source>
        <dbReference type="SAM" id="Phobius"/>
    </source>
</evidence>
<organism evidence="2 3">
    <name type="scientific">Caballeronia telluris</name>
    <dbReference type="NCBI Taxonomy" id="326475"/>
    <lineage>
        <taxon>Bacteria</taxon>
        <taxon>Pseudomonadati</taxon>
        <taxon>Pseudomonadota</taxon>
        <taxon>Betaproteobacteria</taxon>
        <taxon>Burkholderiales</taxon>
        <taxon>Burkholderiaceae</taxon>
        <taxon>Caballeronia</taxon>
    </lineage>
</organism>
<keyword evidence="3" id="KW-1185">Reference proteome</keyword>
<feature type="transmembrane region" description="Helical" evidence="1">
    <location>
        <begin position="24"/>
        <end position="45"/>
    </location>
</feature>
<keyword evidence="1" id="KW-1133">Transmembrane helix</keyword>
<dbReference type="EMBL" id="FCNZ02000001">
    <property type="protein sequence ID" value="SAL12172.1"/>
    <property type="molecule type" value="Genomic_DNA"/>
</dbReference>
<dbReference type="SUPFAM" id="SSF53850">
    <property type="entry name" value="Periplasmic binding protein-like II"/>
    <property type="match status" value="1"/>
</dbReference>
<dbReference type="PANTHER" id="PTHR42941:SF1">
    <property type="entry name" value="SLL1037 PROTEIN"/>
    <property type="match status" value="1"/>
</dbReference>
<reference evidence="2" key="1">
    <citation type="submission" date="2016-01" db="EMBL/GenBank/DDBJ databases">
        <authorList>
            <person name="Peeters Charlotte."/>
        </authorList>
    </citation>
    <scope>NUCLEOTIDE SEQUENCE</scope>
    <source>
        <strain evidence="2">LMG 22936</strain>
    </source>
</reference>
<dbReference type="STRING" id="326475.AWB66_00354"/>
<accession>A0A158EXB5</accession>
<keyword evidence="1" id="KW-0472">Membrane</keyword>
<dbReference type="AlphaFoldDB" id="A0A158EXB5"/>
<dbReference type="Proteomes" id="UP000054717">
    <property type="component" value="Unassembled WGS sequence"/>
</dbReference>
<dbReference type="InterPro" id="IPR011852">
    <property type="entry name" value="TRAP_TAXI"/>
</dbReference>
<dbReference type="RefSeq" id="WP_087628534.1">
    <property type="nucleotide sequence ID" value="NZ_FCNZ02000001.1"/>
</dbReference>
<gene>
    <name evidence="2" type="ORF">AWB66_00354</name>
</gene>
<feature type="transmembrane region" description="Helical" evidence="1">
    <location>
        <begin position="350"/>
        <end position="372"/>
    </location>
</feature>
<evidence type="ECO:0000313" key="2">
    <source>
        <dbReference type="EMBL" id="SAL12172.1"/>
    </source>
</evidence>
<dbReference type="PANTHER" id="PTHR42941">
    <property type="entry name" value="SLL1037 PROTEIN"/>
    <property type="match status" value="1"/>
</dbReference>
<evidence type="ECO:0000313" key="3">
    <source>
        <dbReference type="Proteomes" id="UP000054717"/>
    </source>
</evidence>
<comment type="caution">
    <text evidence="2">The sequence shown here is derived from an EMBL/GenBank/DDBJ whole genome shotgun (WGS) entry which is preliminary data.</text>
</comment>
<sequence length="463" mass="51238">MKHRRPQRPHFPQEHARAAWRDMAVAFAPFALIFVVVAVLVVWLINPAPPRTITMSAGPRDSSFFVTAEEYRKILARNGIKLDVLLSDGSVQNLQRLLDPKQHVDLALVQGGVSDGFDTSSLISLGNVFYVPVVVFYRGRGLTQLSQLNGKRIAIGREGSGTRMLSLKLLAANGIDPANGTGTGTTLLPSDGLDAAKQLVAGEVDAAILNGDSATRALMLRLLRVPGISVMDFTEAAAYTRLFPYLDEIDLAPGVLDLARRIPPETVHLISPTVEIVARPNLHPAISDLIIEAAQEIHGRPGLLQRAGQFPSPVTHEYAISDDAKRYYRSGKSLLFRTMPFWVASVVDRLLFLLLPVAVLLVPALRLLPALYQWRVRSRIYRYYGSLIAIERRAFDHSTAEERKALVAELDQIEESLNRLRMPLAHADAFYVLREHVGFVRDRLSEAARDRARQSPVSVTSAQ</sequence>
<protein>
    <submittedName>
        <fullName evidence="2">TRAP-type transport system periplasmic component-like protein</fullName>
    </submittedName>
</protein>
<keyword evidence="1" id="KW-0812">Transmembrane</keyword>
<dbReference type="Pfam" id="PF16868">
    <property type="entry name" value="NMT1_3"/>
    <property type="match status" value="1"/>
</dbReference>
<name>A0A158EXB5_9BURK</name>
<dbReference type="Gene3D" id="3.40.190.10">
    <property type="entry name" value="Periplasmic binding protein-like II"/>
    <property type="match status" value="2"/>
</dbReference>
<proteinExistence type="predicted"/>